<feature type="domain" description="SWIRM" evidence="8">
    <location>
        <begin position="67"/>
        <end position="163"/>
    </location>
</feature>
<dbReference type="EMBL" id="CAKLBC010000822">
    <property type="protein sequence ID" value="CAH0488466.1"/>
    <property type="molecule type" value="Genomic_DNA"/>
</dbReference>
<protein>
    <recommendedName>
        <fullName evidence="14">SWIRM domain-containing protein</fullName>
    </recommendedName>
</protein>
<dbReference type="EMBL" id="CANTFK010000180">
    <property type="protein sequence ID" value="CAI5707932.1"/>
    <property type="molecule type" value="Genomic_DNA"/>
</dbReference>
<dbReference type="Gene3D" id="1.10.10.10">
    <property type="entry name" value="Winged helix-like DNA-binding domain superfamily/Winged helix DNA-binding domain"/>
    <property type="match status" value="1"/>
</dbReference>
<dbReference type="PANTHER" id="PTHR12802">
    <property type="entry name" value="SWI/SNF COMPLEX-RELATED"/>
    <property type="match status" value="1"/>
</dbReference>
<name>A0AAV0SWV0_9STRA</name>
<dbReference type="PROSITE" id="PS50090">
    <property type="entry name" value="MYB_LIKE"/>
    <property type="match status" value="1"/>
</dbReference>
<evidence type="ECO:0000313" key="11">
    <source>
        <dbReference type="EMBL" id="CAI5707932.1"/>
    </source>
</evidence>
<dbReference type="InterPro" id="IPR032451">
    <property type="entry name" value="SMARCC_C"/>
</dbReference>
<dbReference type="CDD" id="cd00167">
    <property type="entry name" value="SANT"/>
    <property type="match status" value="1"/>
</dbReference>
<dbReference type="Pfam" id="PF04433">
    <property type="entry name" value="SWIRM"/>
    <property type="match status" value="1"/>
</dbReference>
<evidence type="ECO:0000256" key="3">
    <source>
        <dbReference type="ARBA" id="ARBA00023163"/>
    </source>
</evidence>
<evidence type="ECO:0008006" key="14">
    <source>
        <dbReference type="Google" id="ProtNLM"/>
    </source>
</evidence>
<dbReference type="Proteomes" id="UP001157938">
    <property type="component" value="Unassembled WGS sequence"/>
</dbReference>
<evidence type="ECO:0000313" key="13">
    <source>
        <dbReference type="Proteomes" id="UP001159659"/>
    </source>
</evidence>
<dbReference type="Gene3D" id="1.10.10.60">
    <property type="entry name" value="Homeodomain-like"/>
    <property type="match status" value="1"/>
</dbReference>
<evidence type="ECO:0000313" key="10">
    <source>
        <dbReference type="EMBL" id="CAH0488466.1"/>
    </source>
</evidence>
<dbReference type="GO" id="GO:0003677">
    <property type="term" value="F:DNA binding"/>
    <property type="evidence" value="ECO:0007669"/>
    <property type="project" value="UniProtKB-KW"/>
</dbReference>
<feature type="coiled-coil region" evidence="5">
    <location>
        <begin position="578"/>
        <end position="615"/>
    </location>
</feature>
<keyword evidence="1" id="KW-0805">Transcription regulation</keyword>
<organism evidence="11 13">
    <name type="scientific">Peronospora farinosa</name>
    <dbReference type="NCBI Taxonomy" id="134698"/>
    <lineage>
        <taxon>Eukaryota</taxon>
        <taxon>Sar</taxon>
        <taxon>Stramenopiles</taxon>
        <taxon>Oomycota</taxon>
        <taxon>Peronosporomycetes</taxon>
        <taxon>Peronosporales</taxon>
        <taxon>Peronosporaceae</taxon>
        <taxon>Peronospora</taxon>
    </lineage>
</organism>
<dbReference type="PROSITE" id="PS50934">
    <property type="entry name" value="SWIRM"/>
    <property type="match status" value="1"/>
</dbReference>
<keyword evidence="5" id="KW-0175">Coiled coil</keyword>
<dbReference type="InterPro" id="IPR009057">
    <property type="entry name" value="Homeodomain-like_sf"/>
</dbReference>
<accession>A0AAV0SWV0</accession>
<evidence type="ECO:0000256" key="1">
    <source>
        <dbReference type="ARBA" id="ARBA00023015"/>
    </source>
</evidence>
<evidence type="ECO:0000256" key="4">
    <source>
        <dbReference type="ARBA" id="ARBA00023242"/>
    </source>
</evidence>
<sequence length="637" mass="67870">MATPVNAAADVSVPIASKLEPNSSSTSSASYASSAVSAPLNRHSEAAQSTDTEALTDHDDLEGARTVAVPRCSTWFAMDKINPIEKRMLPEFFVENGSKTAEIYLKYRNYMVHAYRQQPSLYLTATACRRNLAGDACAILRVHEFLTHWGLINFHVPPHAMPPVIHSTYALKTAQTIAQTTANNGHQGPIAMLVAAKKENARRVDLPLPCEACGTAREAQDAFFELTSEAKKKLTSYGAATSVGSANFISNGANGKAGEGNEVIVGGFALRPGSGICDECFIRGAFPEGYDASDFVLCPTVARNLLAKTKWTEEETSLMLHAVSSTRTSRIKGAENEEDDGSCDWNYVASKVGSKTADECLLHFLEMPLLDQPSQTQKPRLGDSIQSLRPFATGAVLNAPVLDLAALVEHVDPLVAKAAAHAAIGAVKRLHTMQVAPTTSPQLETPLSMENNGSTGTAGVKVESIPTLSGPAKMLDSSLEGVAAAVANSAEVAGIGSTIKSEDIAADGDVAMEDTSLSTATVASKEGDDDKSNAVSVSKEMIAVTEEAANATTIALLATRSQEIADNIANGPIKDLVNQMLENQLRHMELKMQQLAVLEQAIVAEKEQLAKEKYQLYVDRLAFSREKINGRSSQLGP</sequence>
<dbReference type="AlphaFoldDB" id="A0AAV0SWV0"/>
<dbReference type="Proteomes" id="UP001159659">
    <property type="component" value="Unassembled WGS sequence"/>
</dbReference>
<dbReference type="GO" id="GO:0005634">
    <property type="term" value="C:nucleus"/>
    <property type="evidence" value="ECO:0007669"/>
    <property type="project" value="UniProtKB-ARBA"/>
</dbReference>
<evidence type="ECO:0000259" key="8">
    <source>
        <dbReference type="PROSITE" id="PS50934"/>
    </source>
</evidence>
<dbReference type="SUPFAM" id="SSF46689">
    <property type="entry name" value="Homeodomain-like"/>
    <property type="match status" value="2"/>
</dbReference>
<feature type="domain" description="SANT" evidence="9">
    <location>
        <begin position="344"/>
        <end position="372"/>
    </location>
</feature>
<feature type="region of interest" description="Disordered" evidence="6">
    <location>
        <begin position="1"/>
        <end position="59"/>
    </location>
</feature>
<evidence type="ECO:0000259" key="7">
    <source>
        <dbReference type="PROSITE" id="PS50090"/>
    </source>
</evidence>
<keyword evidence="4" id="KW-0539">Nucleus</keyword>
<keyword evidence="3" id="KW-0804">Transcription</keyword>
<dbReference type="PROSITE" id="PS51293">
    <property type="entry name" value="SANT"/>
    <property type="match status" value="1"/>
</dbReference>
<dbReference type="InterPro" id="IPR017884">
    <property type="entry name" value="SANT_dom"/>
</dbReference>
<feature type="compositionally biased region" description="Low complexity" evidence="6">
    <location>
        <begin position="23"/>
        <end position="38"/>
    </location>
</feature>
<dbReference type="InterPro" id="IPR001005">
    <property type="entry name" value="SANT/Myb"/>
</dbReference>
<evidence type="ECO:0000256" key="5">
    <source>
        <dbReference type="SAM" id="Coils"/>
    </source>
</evidence>
<keyword evidence="2" id="KW-0238">DNA-binding</keyword>
<feature type="domain" description="Myb-like" evidence="7">
    <location>
        <begin position="303"/>
        <end position="368"/>
    </location>
</feature>
<proteinExistence type="predicted"/>
<reference evidence="10 12" key="1">
    <citation type="submission" date="2021-11" db="EMBL/GenBank/DDBJ databases">
        <authorList>
            <person name="Islam A."/>
            <person name="Islam S."/>
            <person name="Flora M.S."/>
            <person name="Rahman M."/>
            <person name="Ziaur R.M."/>
            <person name="Epstein J.H."/>
            <person name="Hassan M."/>
            <person name="Klassen M."/>
            <person name="Woodard K."/>
            <person name="Webb A."/>
            <person name="Webby R.J."/>
            <person name="El Zowalaty M.E."/>
        </authorList>
    </citation>
    <scope>NUCLEOTIDE SEQUENCE [LARGE SCALE GENOMIC DNA]</scope>
    <source>
        <strain evidence="10">Pf1</strain>
    </source>
</reference>
<dbReference type="FunFam" id="1.10.10.10:FF:000020">
    <property type="entry name" value="SWI/SNF complex subunit SMARCC2 isoform c"/>
    <property type="match status" value="1"/>
</dbReference>
<gene>
    <name evidence="10" type="ORF">PFR001_LOCUS3949</name>
    <name evidence="11" type="ORF">PFR002_LOCUS1701</name>
</gene>
<dbReference type="InterPro" id="IPR007526">
    <property type="entry name" value="SWIRM"/>
</dbReference>
<evidence type="ECO:0000256" key="6">
    <source>
        <dbReference type="SAM" id="MobiDB-lite"/>
    </source>
</evidence>
<dbReference type="PANTHER" id="PTHR12802:SF41">
    <property type="entry name" value="BRAHMA ASSOCIATED PROTEIN 155 KDA"/>
    <property type="match status" value="1"/>
</dbReference>
<evidence type="ECO:0000313" key="12">
    <source>
        <dbReference type="Proteomes" id="UP001157938"/>
    </source>
</evidence>
<dbReference type="Pfam" id="PF16495">
    <property type="entry name" value="SWIRM-assoc_1"/>
    <property type="match status" value="1"/>
</dbReference>
<dbReference type="InterPro" id="IPR036388">
    <property type="entry name" value="WH-like_DNA-bd_sf"/>
</dbReference>
<keyword evidence="12" id="KW-1185">Reference proteome</keyword>
<evidence type="ECO:0000256" key="2">
    <source>
        <dbReference type="ARBA" id="ARBA00023125"/>
    </source>
</evidence>
<evidence type="ECO:0000259" key="9">
    <source>
        <dbReference type="PROSITE" id="PS51293"/>
    </source>
</evidence>
<reference evidence="11" key="2">
    <citation type="submission" date="2022-12" db="EMBL/GenBank/DDBJ databases">
        <authorList>
            <person name="Webb A."/>
        </authorList>
    </citation>
    <scope>NUCLEOTIDE SEQUENCE</scope>
    <source>
        <strain evidence="11">Pf2</strain>
    </source>
</reference>
<comment type="caution">
    <text evidence="11">The sequence shown here is derived from an EMBL/GenBank/DDBJ whole genome shotgun (WGS) entry which is preliminary data.</text>
</comment>